<protein>
    <submittedName>
        <fullName evidence="1">Transposase (TCE33)</fullName>
    </submittedName>
</protein>
<name>L9XMT9_9EURY</name>
<dbReference type="AlphaFoldDB" id="L9XMT9"/>
<dbReference type="EMBL" id="AOIA01000052">
    <property type="protein sequence ID" value="ELY62726.1"/>
    <property type="molecule type" value="Genomic_DNA"/>
</dbReference>
<dbReference type="STRING" id="1227498.C492_07470"/>
<organism evidence="1 2">
    <name type="scientific">Natronococcus jeotgali DSM 18795</name>
    <dbReference type="NCBI Taxonomy" id="1227498"/>
    <lineage>
        <taxon>Archaea</taxon>
        <taxon>Methanobacteriati</taxon>
        <taxon>Methanobacteriota</taxon>
        <taxon>Stenosarchaea group</taxon>
        <taxon>Halobacteria</taxon>
        <taxon>Halobacteriales</taxon>
        <taxon>Natrialbaceae</taxon>
        <taxon>Natronococcus</taxon>
    </lineage>
</organism>
<dbReference type="Proteomes" id="UP000011531">
    <property type="component" value="Unassembled WGS sequence"/>
</dbReference>
<comment type="caution">
    <text evidence="1">The sequence shown here is derived from an EMBL/GenBank/DDBJ whole genome shotgun (WGS) entry which is preliminary data.</text>
</comment>
<reference evidence="1 2" key="1">
    <citation type="journal article" date="2014" name="PLoS Genet.">
        <title>Phylogenetically driven sequencing of extremely halophilic archaea reveals strategies for static and dynamic osmo-response.</title>
        <authorList>
            <person name="Becker E.A."/>
            <person name="Seitzer P.M."/>
            <person name="Tritt A."/>
            <person name="Larsen D."/>
            <person name="Krusor M."/>
            <person name="Yao A.I."/>
            <person name="Wu D."/>
            <person name="Madern D."/>
            <person name="Eisen J.A."/>
            <person name="Darling A.E."/>
            <person name="Facciotti M.T."/>
        </authorList>
    </citation>
    <scope>NUCLEOTIDE SEQUENCE [LARGE SCALE GENOMIC DNA]</scope>
    <source>
        <strain evidence="1 2">DSM 18795</strain>
    </source>
</reference>
<accession>L9XMT9</accession>
<keyword evidence="2" id="KW-1185">Reference proteome</keyword>
<sequence>MRILFKPQDDEPSALELKVADILRAREHASLIFVFACLVYLIWRTVDLLVQIELTGEYGQAPLITAENTLTLLKKETGIGGKVTLPERKSCFWVATPEGSLRKSPNSLFN</sequence>
<proteinExistence type="predicted"/>
<gene>
    <name evidence="1" type="ORF">C492_07470</name>
</gene>
<evidence type="ECO:0000313" key="2">
    <source>
        <dbReference type="Proteomes" id="UP000011531"/>
    </source>
</evidence>
<dbReference type="PATRIC" id="fig|1227498.3.peg.1515"/>
<evidence type="ECO:0000313" key="1">
    <source>
        <dbReference type="EMBL" id="ELY62726.1"/>
    </source>
</evidence>